<dbReference type="AlphaFoldDB" id="A0A5B0P8I9"/>
<dbReference type="Proteomes" id="UP000324748">
    <property type="component" value="Unassembled WGS sequence"/>
</dbReference>
<organism evidence="1 3">
    <name type="scientific">Puccinia graminis f. sp. tritici</name>
    <dbReference type="NCBI Taxonomy" id="56615"/>
    <lineage>
        <taxon>Eukaryota</taxon>
        <taxon>Fungi</taxon>
        <taxon>Dikarya</taxon>
        <taxon>Basidiomycota</taxon>
        <taxon>Pucciniomycotina</taxon>
        <taxon>Pucciniomycetes</taxon>
        <taxon>Pucciniales</taxon>
        <taxon>Pucciniaceae</taxon>
        <taxon>Puccinia</taxon>
    </lineage>
</organism>
<evidence type="ECO:0000313" key="1">
    <source>
        <dbReference type="EMBL" id="KAA1096598.1"/>
    </source>
</evidence>
<evidence type="ECO:0000313" key="3">
    <source>
        <dbReference type="Proteomes" id="UP000324748"/>
    </source>
</evidence>
<protein>
    <submittedName>
        <fullName evidence="1">Uncharacterized protein</fullName>
    </submittedName>
</protein>
<gene>
    <name evidence="1" type="ORF">PGT21_021806</name>
    <name evidence="2" type="ORF">PGTUg99_029950</name>
</gene>
<proteinExistence type="predicted"/>
<comment type="caution">
    <text evidence="1">The sequence shown here is derived from an EMBL/GenBank/DDBJ whole genome shotgun (WGS) entry which is preliminary data.</text>
</comment>
<reference evidence="3 4" key="1">
    <citation type="submission" date="2019-05" db="EMBL/GenBank/DDBJ databases">
        <title>Emergence of the Ug99 lineage of the wheat stem rust pathogen through somatic hybridization.</title>
        <authorList>
            <person name="Li F."/>
            <person name="Upadhyaya N.M."/>
            <person name="Sperschneider J."/>
            <person name="Matny O."/>
            <person name="Nguyen-Phuc H."/>
            <person name="Mago R."/>
            <person name="Raley C."/>
            <person name="Miller M.E."/>
            <person name="Silverstein K.A.T."/>
            <person name="Henningsen E."/>
            <person name="Hirsch C.D."/>
            <person name="Visser B."/>
            <person name="Pretorius Z.A."/>
            <person name="Steffenson B.J."/>
            <person name="Schwessinger B."/>
            <person name="Dodds P.N."/>
            <person name="Figueroa M."/>
        </authorList>
    </citation>
    <scope>NUCLEOTIDE SEQUENCE [LARGE SCALE GENOMIC DNA]</scope>
    <source>
        <strain evidence="1">21-0</strain>
        <strain evidence="2 4">Ug99</strain>
    </source>
</reference>
<dbReference type="EMBL" id="VSWC01000067">
    <property type="protein sequence ID" value="KAA1096598.1"/>
    <property type="molecule type" value="Genomic_DNA"/>
</dbReference>
<dbReference type="Proteomes" id="UP000325313">
    <property type="component" value="Unassembled WGS sequence"/>
</dbReference>
<keyword evidence="3" id="KW-1185">Reference proteome</keyword>
<dbReference type="EMBL" id="VDEP01000102">
    <property type="protein sequence ID" value="KAA1131840.1"/>
    <property type="molecule type" value="Genomic_DNA"/>
</dbReference>
<accession>A0A5B0P8I9</accession>
<evidence type="ECO:0000313" key="4">
    <source>
        <dbReference type="Proteomes" id="UP000325313"/>
    </source>
</evidence>
<evidence type="ECO:0000313" key="2">
    <source>
        <dbReference type="EMBL" id="KAA1131840.1"/>
    </source>
</evidence>
<sequence length="55" mass="6517">MKNQTYIRKWGSGFELYVRVVHLHGVQPKNQARSSNTFSPVWTLQYDEYDARDAK</sequence>
<name>A0A5B0P8I9_PUCGR</name>